<dbReference type="InterPro" id="IPR013149">
    <property type="entry name" value="ADH-like_C"/>
</dbReference>
<keyword evidence="4" id="KW-0862">Zinc</keyword>
<dbReference type="InterPro" id="IPR036291">
    <property type="entry name" value="NAD(P)-bd_dom_sf"/>
</dbReference>
<evidence type="ECO:0000259" key="6">
    <source>
        <dbReference type="Pfam" id="PF00107"/>
    </source>
</evidence>
<gene>
    <name evidence="7" type="ORF">F4Y42_17715</name>
</gene>
<comment type="cofactor">
    <cofactor evidence="1">
        <name>Zn(2+)</name>
        <dbReference type="ChEBI" id="CHEBI:29105"/>
    </cofactor>
</comment>
<dbReference type="SUPFAM" id="SSF50129">
    <property type="entry name" value="GroES-like"/>
    <property type="match status" value="1"/>
</dbReference>
<dbReference type="Pfam" id="PF00107">
    <property type="entry name" value="ADH_zinc_N"/>
    <property type="match status" value="1"/>
</dbReference>
<dbReference type="GO" id="GO:0016491">
    <property type="term" value="F:oxidoreductase activity"/>
    <property type="evidence" value="ECO:0007669"/>
    <property type="project" value="UniProtKB-KW"/>
</dbReference>
<keyword evidence="5" id="KW-0560">Oxidoreductase</keyword>
<dbReference type="AlphaFoldDB" id="A0A6B0YXC8"/>
<feature type="domain" description="Alcohol dehydrogenase-like C-terminal" evidence="6">
    <location>
        <begin position="154"/>
        <end position="262"/>
    </location>
</feature>
<dbReference type="SUPFAM" id="SSF51735">
    <property type="entry name" value="NAD(P)-binding Rossmann-fold domains"/>
    <property type="match status" value="1"/>
</dbReference>
<name>A0A6B0YXC8_9CHLR</name>
<dbReference type="InterPro" id="IPR011032">
    <property type="entry name" value="GroES-like_sf"/>
</dbReference>
<dbReference type="Gene3D" id="3.90.180.10">
    <property type="entry name" value="Medium-chain alcohol dehydrogenases, catalytic domain"/>
    <property type="match status" value="2"/>
</dbReference>
<proteinExistence type="inferred from homology"/>
<evidence type="ECO:0000256" key="4">
    <source>
        <dbReference type="ARBA" id="ARBA00022833"/>
    </source>
</evidence>
<reference evidence="7" key="1">
    <citation type="submission" date="2019-09" db="EMBL/GenBank/DDBJ databases">
        <title>Characterisation of the sponge microbiome using genome-centric metagenomics.</title>
        <authorList>
            <person name="Engelberts J.P."/>
            <person name="Robbins S.J."/>
            <person name="De Goeij J.M."/>
            <person name="Aranda M."/>
            <person name="Bell S.C."/>
            <person name="Webster N.S."/>
        </authorList>
    </citation>
    <scope>NUCLEOTIDE SEQUENCE</scope>
    <source>
        <strain evidence="7">SB0664_bin_27</strain>
    </source>
</reference>
<dbReference type="Gene3D" id="3.40.50.720">
    <property type="entry name" value="NAD(P)-binding Rossmann-like Domain"/>
    <property type="match status" value="1"/>
</dbReference>
<dbReference type="PANTHER" id="PTHR43350:SF19">
    <property type="entry name" value="D-GULOSIDE 3-DEHYDROGENASE"/>
    <property type="match status" value="1"/>
</dbReference>
<comment type="caution">
    <text evidence="7">The sequence shown here is derived from an EMBL/GenBank/DDBJ whole genome shotgun (WGS) entry which is preliminary data.</text>
</comment>
<sequence>MKSIGIEFPKLGAARLFDLPDPPQPGPTEIVTRTLFSGVTNGTERHSLMADFGSRFPARGGYQHVSVIEEVGSRVDQFSVGKTVFLGNHGGHRGWHLVDLAAANPRERLCIELPPDIEHEFCALFGIAGVGFRHSRRIRVAAPMRVWVAGLGLIGQSVAQASRALGAHVTVTDVDPRRLQIAARLGAHRVIDISDDSAIESLTEGGPYDRIVDACGAPDLFEFIYEHKLLALYGAIGALAGRQPTVFHQTMLHALRASIESSSHFTLEDLGILRHYCQLGTVRIEPLVTHRVPVDEAPAIYATMRDDPAELLGVIFDWRT</sequence>
<dbReference type="GO" id="GO:0046872">
    <property type="term" value="F:metal ion binding"/>
    <property type="evidence" value="ECO:0007669"/>
    <property type="project" value="UniProtKB-KW"/>
</dbReference>
<evidence type="ECO:0000256" key="1">
    <source>
        <dbReference type="ARBA" id="ARBA00001947"/>
    </source>
</evidence>
<evidence type="ECO:0000256" key="5">
    <source>
        <dbReference type="ARBA" id="ARBA00023002"/>
    </source>
</evidence>
<protein>
    <submittedName>
        <fullName evidence="7">Zinc-binding dehydrogenase</fullName>
    </submittedName>
</protein>
<evidence type="ECO:0000256" key="2">
    <source>
        <dbReference type="ARBA" id="ARBA00008072"/>
    </source>
</evidence>
<comment type="similarity">
    <text evidence="2">Belongs to the zinc-containing alcohol dehydrogenase family.</text>
</comment>
<keyword evidence="3" id="KW-0479">Metal-binding</keyword>
<organism evidence="7">
    <name type="scientific">Caldilineaceae bacterium SB0664_bin_27</name>
    <dbReference type="NCBI Taxonomy" id="2605260"/>
    <lineage>
        <taxon>Bacteria</taxon>
        <taxon>Bacillati</taxon>
        <taxon>Chloroflexota</taxon>
        <taxon>Caldilineae</taxon>
        <taxon>Caldilineales</taxon>
        <taxon>Caldilineaceae</taxon>
    </lineage>
</organism>
<accession>A0A6B0YXC8</accession>
<dbReference type="EMBL" id="VXRG01000142">
    <property type="protein sequence ID" value="MXY95283.1"/>
    <property type="molecule type" value="Genomic_DNA"/>
</dbReference>
<evidence type="ECO:0000313" key="7">
    <source>
        <dbReference type="EMBL" id="MXY95283.1"/>
    </source>
</evidence>
<dbReference type="PANTHER" id="PTHR43350">
    <property type="entry name" value="NAD-DEPENDENT ALCOHOL DEHYDROGENASE"/>
    <property type="match status" value="1"/>
</dbReference>
<evidence type="ECO:0000256" key="3">
    <source>
        <dbReference type="ARBA" id="ARBA00022723"/>
    </source>
</evidence>